<feature type="compositionally biased region" description="Polar residues" evidence="4">
    <location>
        <begin position="130"/>
        <end position="139"/>
    </location>
</feature>
<dbReference type="GO" id="GO:1990234">
    <property type="term" value="C:transferase complex"/>
    <property type="evidence" value="ECO:0007669"/>
    <property type="project" value="UniProtKB-ARBA"/>
</dbReference>
<dbReference type="InterPro" id="IPR001680">
    <property type="entry name" value="WD40_rpt"/>
</dbReference>
<feature type="compositionally biased region" description="Polar residues" evidence="4">
    <location>
        <begin position="168"/>
        <end position="177"/>
    </location>
</feature>
<keyword evidence="2" id="KW-0677">Repeat</keyword>
<dbReference type="PANTHER" id="PTHR22847">
    <property type="entry name" value="WD40 REPEAT PROTEIN"/>
    <property type="match status" value="1"/>
</dbReference>
<dbReference type="Proteomes" id="UP000614334">
    <property type="component" value="Unassembled WGS sequence"/>
</dbReference>
<evidence type="ECO:0000259" key="5">
    <source>
        <dbReference type="Pfam" id="PF24883"/>
    </source>
</evidence>
<dbReference type="EMBL" id="JACYCF010000012">
    <property type="protein sequence ID" value="KAF8753663.1"/>
    <property type="molecule type" value="Genomic_DNA"/>
</dbReference>
<dbReference type="PROSITE" id="PS50082">
    <property type="entry name" value="WD_REPEATS_2"/>
    <property type="match status" value="3"/>
</dbReference>
<dbReference type="SUPFAM" id="SSF50978">
    <property type="entry name" value="WD40 repeat-like"/>
    <property type="match status" value="1"/>
</dbReference>
<dbReference type="InterPro" id="IPR015943">
    <property type="entry name" value="WD40/YVTN_repeat-like_dom_sf"/>
</dbReference>
<dbReference type="PANTHER" id="PTHR22847:SF637">
    <property type="entry name" value="WD REPEAT DOMAIN 5B"/>
    <property type="match status" value="1"/>
</dbReference>
<sequence length="1284" mass="138533">MSALWSRSASPGFQNDLTRMRCRRLRGIWTAGAWEWQAIERGLWLLDTLITPEAWQLATCGPRSLCYKRSEDERSLSVYPTTTNNRKMSTANNRRIERKGNRAIHPAAPSSHASFPLEPIQDAHTDTPNDDNTAQQGPSHASLPAEPTQSADVDSVNDENAPLPTARPSAQISTPPDTSGVKRGMGWASVDSQDPERHSCDVRSTRLRSQRTSRLLRYYRGAVARNQQDYEQLATELDALSKSLLRTCKEVAPGSAADCVTGIAKYVDRLAVSLSTANSSAGLETGADGERGRAGSDEAVQADTVAVSAAADEHRDEHLGKHERTGVKAWGTERGEKGNIRLTALGTDQPTDMHRRHAGQSTRRTQSWVIEAAGQSVYWMSGMAGTGKTTIACTFAKWLEAEKLLAASFFCTRTSADCQDVTRIIPTVAYQLARYSIPFRSALCDILGNDSDIGSKDIAAQFEKLILDPLNRMKDDTPDGMCRDLRNDGGARSVSRGYTPAQDRGVAGQRGHQAVPGRGACANIASASDIEELVRRSGAVHLCATLFRYIYLPAEGYSQKRLDIMNGSGDVSRDTRRLTLYKAVLSRAGRQRDGRGREGRRPGGTTYVLLAQEPIGIQTIATLGAVGDTSRVEYALRSLSSVLYESGTEAIWDLLLRHIEAQSTGDAAMLRGCQEPERADRIEHLTPARICMPLLGKPPSASAGGRRNAGGTGRVCIDATAVLDGGAERAGDLSTGAGTVQLMNAKQWLMSFGPTVSVNAGVNTEDAINFVAGTSSPPLPAPDARAGGAEGQSDGPQRDSRTGHLEHSSPVFSWRTQGMAVKLQSDADGTVSIRNAYDGTLLVGPWNAHTMFVLWDVRTGTPVAGPFRGHTDLVFSVSFSPDSKRIVSGSGDKTVCIWDTADGTLLVGPLHGHTGSVLSVAYSPDGTLIASASHDNTIRLWRSDDGTPAASPLQGHTRSVNSVAFTPDGTRLVSGSSDKTVRVWRVSDGSAVATPFQGHSGRVYSVAVSLMACLLHLGLDVLCECGGSAMVGYSPMGRESSLALMMDRSCLECARRHDVPASSECRVRERRMWDVSSGISQPASPNIQVPHPIYAASPDRSYTAETNTDGELVQVVRTDDKSVAAGPFDRTPRVWQFSQDSTCTGQTAFQLRSTDDDWVDLIAECPDRSLLASSHNRTFATFSTSPLRIWSMAGPTLCFRSSDNTPLNLEPDQPLSELYDQCHINGDGWMVNSSNHLLLWLPSQIADAGLSPFVSVIVTTSGTLQVPKQMLLVGPEWDKCYVRG</sequence>
<feature type="region of interest" description="Disordered" evidence="4">
    <location>
        <begin position="771"/>
        <end position="809"/>
    </location>
</feature>
<protein>
    <recommendedName>
        <fullName evidence="5">Nephrocystin 3-like N-terminal domain-containing protein</fullName>
    </recommendedName>
</protein>
<evidence type="ECO:0000256" key="4">
    <source>
        <dbReference type="SAM" id="MobiDB-lite"/>
    </source>
</evidence>
<evidence type="ECO:0000313" key="7">
    <source>
        <dbReference type="Proteomes" id="UP000614334"/>
    </source>
</evidence>
<feature type="repeat" description="WD" evidence="3">
    <location>
        <begin position="867"/>
        <end position="908"/>
    </location>
</feature>
<proteinExistence type="predicted"/>
<name>A0A8H7M3I5_9AGAM</name>
<feature type="region of interest" description="Disordered" evidence="4">
    <location>
        <begin position="77"/>
        <end position="205"/>
    </location>
</feature>
<accession>A0A8H7M3I5</accession>
<comment type="caution">
    <text evidence="6">The sequence shown here is derived from an EMBL/GenBank/DDBJ whole genome shotgun (WGS) entry which is preliminary data.</text>
</comment>
<feature type="region of interest" description="Disordered" evidence="4">
    <location>
        <begin position="493"/>
        <end position="512"/>
    </location>
</feature>
<evidence type="ECO:0000313" key="6">
    <source>
        <dbReference type="EMBL" id="KAF8753663.1"/>
    </source>
</evidence>
<dbReference type="InterPro" id="IPR056884">
    <property type="entry name" value="NPHP3-like_N"/>
</dbReference>
<feature type="repeat" description="WD" evidence="3">
    <location>
        <begin position="953"/>
        <end position="994"/>
    </location>
</feature>
<organism evidence="6 7">
    <name type="scientific">Rhizoctonia solani</name>
    <dbReference type="NCBI Taxonomy" id="456999"/>
    <lineage>
        <taxon>Eukaryota</taxon>
        <taxon>Fungi</taxon>
        <taxon>Dikarya</taxon>
        <taxon>Basidiomycota</taxon>
        <taxon>Agaricomycotina</taxon>
        <taxon>Agaricomycetes</taxon>
        <taxon>Cantharellales</taxon>
        <taxon>Ceratobasidiaceae</taxon>
        <taxon>Rhizoctonia</taxon>
    </lineage>
</organism>
<evidence type="ECO:0000256" key="3">
    <source>
        <dbReference type="PROSITE-ProRule" id="PRU00221"/>
    </source>
</evidence>
<reference evidence="6" key="1">
    <citation type="submission" date="2020-09" db="EMBL/GenBank/DDBJ databases">
        <title>Comparative genome analyses of four rice-infecting Rhizoctonia solani isolates reveal extensive enrichment of homogalacturonan modification genes.</title>
        <authorList>
            <person name="Lee D.-Y."/>
            <person name="Jeon J."/>
            <person name="Kim K.-T."/>
            <person name="Cheong K."/>
            <person name="Song H."/>
            <person name="Choi G."/>
            <person name="Ko J."/>
            <person name="Opiyo S.O."/>
            <person name="Zuo S."/>
            <person name="Madhav S."/>
            <person name="Lee Y.-H."/>
            <person name="Wang G.-L."/>
        </authorList>
    </citation>
    <scope>NUCLEOTIDE SEQUENCE</scope>
    <source>
        <strain evidence="6">AG1-IA B2</strain>
    </source>
</reference>
<dbReference type="Gene3D" id="2.130.10.10">
    <property type="entry name" value="YVTN repeat-like/Quinoprotein amine dehydrogenase"/>
    <property type="match status" value="2"/>
</dbReference>
<feature type="compositionally biased region" description="Basic and acidic residues" evidence="4">
    <location>
        <begin position="796"/>
        <end position="807"/>
    </location>
</feature>
<dbReference type="Pfam" id="PF00400">
    <property type="entry name" value="WD40"/>
    <property type="match status" value="3"/>
</dbReference>
<feature type="compositionally biased region" description="Polar residues" evidence="4">
    <location>
        <begin position="78"/>
        <end position="93"/>
    </location>
</feature>
<dbReference type="SMART" id="SM00320">
    <property type="entry name" value="WD40"/>
    <property type="match status" value="3"/>
</dbReference>
<feature type="compositionally biased region" description="Low complexity" evidence="4">
    <location>
        <begin position="105"/>
        <end position="114"/>
    </location>
</feature>
<dbReference type="CDD" id="cd00200">
    <property type="entry name" value="WD40"/>
    <property type="match status" value="1"/>
</dbReference>
<dbReference type="InterPro" id="IPR036322">
    <property type="entry name" value="WD40_repeat_dom_sf"/>
</dbReference>
<dbReference type="PROSITE" id="PS50294">
    <property type="entry name" value="WD_REPEATS_REGION"/>
    <property type="match status" value="3"/>
</dbReference>
<gene>
    <name evidence="6" type="ORF">RHS01_06821</name>
</gene>
<dbReference type="PRINTS" id="PR00320">
    <property type="entry name" value="GPROTEINBRPT"/>
</dbReference>
<feature type="compositionally biased region" description="Basic and acidic residues" evidence="4">
    <location>
        <begin position="194"/>
        <end position="204"/>
    </location>
</feature>
<feature type="repeat" description="WD" evidence="3">
    <location>
        <begin position="910"/>
        <end position="951"/>
    </location>
</feature>
<keyword evidence="1 3" id="KW-0853">WD repeat</keyword>
<dbReference type="InterPro" id="IPR020472">
    <property type="entry name" value="WD40_PAC1"/>
</dbReference>
<evidence type="ECO:0000256" key="1">
    <source>
        <dbReference type="ARBA" id="ARBA00022574"/>
    </source>
</evidence>
<dbReference type="Pfam" id="PF24883">
    <property type="entry name" value="NPHP3_N"/>
    <property type="match status" value="1"/>
</dbReference>
<evidence type="ECO:0000256" key="2">
    <source>
        <dbReference type="ARBA" id="ARBA00022737"/>
    </source>
</evidence>
<feature type="domain" description="Nephrocystin 3-like N-terminal" evidence="5">
    <location>
        <begin position="363"/>
        <end position="472"/>
    </location>
</feature>